<keyword evidence="5" id="KW-0862">Zinc</keyword>
<comment type="similarity">
    <text evidence="1">Belongs to the peptidase M16 family.</text>
</comment>
<dbReference type="PANTHER" id="PTHR43690:SF18">
    <property type="entry name" value="INSULIN-DEGRADING ENZYME-RELATED"/>
    <property type="match status" value="1"/>
</dbReference>
<dbReference type="GO" id="GO:0006508">
    <property type="term" value="P:proteolysis"/>
    <property type="evidence" value="ECO:0007669"/>
    <property type="project" value="UniProtKB-KW"/>
</dbReference>
<dbReference type="STRING" id="1871336.BBG48_08620"/>
<feature type="domain" description="Peptidase M16 N-terminal" evidence="7">
    <location>
        <begin position="62"/>
        <end position="175"/>
    </location>
</feature>
<keyword evidence="10" id="KW-1185">Reference proteome</keyword>
<gene>
    <name evidence="9" type="ORF">BBG48_007980</name>
</gene>
<dbReference type="SUPFAM" id="SSF63411">
    <property type="entry name" value="LuxS/MPP-like metallohydrolase"/>
    <property type="match status" value="2"/>
</dbReference>
<dbReference type="InterPro" id="IPR011249">
    <property type="entry name" value="Metalloenz_LuxS/M16"/>
</dbReference>
<evidence type="ECO:0000256" key="2">
    <source>
        <dbReference type="ARBA" id="ARBA00022670"/>
    </source>
</evidence>
<sequence>MYIKNSCLKEQIYKEKLKNNMDMFIMDKKGFEKKYAVLAVNYGSNDLEYINPHTGKHMLLHHGIAHFLEHKMFEMPDGSDAFTEFSKYGANANAFTNFNMTAYLFSATDNFDECLKHLIHFVQTPYFTDKNVEKEKGIIEQEIKMYDDDPSWQLFFSSIYAMYKDHPNSIDIAGTKATIAKITKEELYDCYSTFYSPSNMALFVVGDVDVEKTAQLIKETVKDDNMFEGRINRIGINESDELRQKIITKDLEINTPMFSIAYKEKSKSILETKNLLKKTVQMDLISTLAFGTTSDLNNYLYENGYIYGQLNSGSTFNNDYGYMTIDSESDNVQKVVEIVNEYVEKIRKQGFTKADFDRIKKQKQGEYIKLYDYTSSFANLYLSMYFQGADAFFYNDELQKIDLDELNQLAYNFLDEKMQVLSIINPISN</sequence>
<keyword evidence="4" id="KW-0378">Hydrolase</keyword>
<reference evidence="9 10" key="1">
    <citation type="journal article" date="2016" name="Genome Announc.">
        <title>Draft Genome Sequence of Criibacterium bergeronii gen. nov., sp. nov., Strain CCRI-22567T, Isolated from a Vaginal Sample from a Woman with Bacterial Vaginosis.</title>
        <authorList>
            <person name="Maheux A.F."/>
            <person name="Berube E."/>
            <person name="Boudreau D.K."/>
            <person name="Raymond F."/>
            <person name="Corbeil J."/>
            <person name="Roy P.H."/>
            <person name="Boissinot M."/>
            <person name="Omar R.F."/>
        </authorList>
    </citation>
    <scope>NUCLEOTIDE SEQUENCE [LARGE SCALE GENOMIC DNA]</scope>
    <source>
        <strain evidence="9 10">CCRI-22567</strain>
    </source>
</reference>
<evidence type="ECO:0000313" key="9">
    <source>
        <dbReference type="EMBL" id="RDY20824.1"/>
    </source>
</evidence>
<evidence type="ECO:0000256" key="5">
    <source>
        <dbReference type="ARBA" id="ARBA00022833"/>
    </source>
</evidence>
<evidence type="ECO:0000256" key="6">
    <source>
        <dbReference type="ARBA" id="ARBA00023049"/>
    </source>
</evidence>
<accession>A0A371IK41</accession>
<evidence type="ECO:0000259" key="8">
    <source>
        <dbReference type="Pfam" id="PF05193"/>
    </source>
</evidence>
<keyword evidence="2" id="KW-0645">Protease</keyword>
<dbReference type="NCBIfam" id="NF047421">
    <property type="entry name" value="YfmH_fam"/>
    <property type="match status" value="1"/>
</dbReference>
<dbReference type="InterPro" id="IPR011765">
    <property type="entry name" value="Pept_M16_N"/>
</dbReference>
<dbReference type="AlphaFoldDB" id="A0A371IK41"/>
<comment type="caution">
    <text evidence="9">The sequence shown here is derived from an EMBL/GenBank/DDBJ whole genome shotgun (WGS) entry which is preliminary data.</text>
</comment>
<dbReference type="GO" id="GO:0008237">
    <property type="term" value="F:metallopeptidase activity"/>
    <property type="evidence" value="ECO:0007669"/>
    <property type="project" value="UniProtKB-KW"/>
</dbReference>
<dbReference type="Gene3D" id="3.30.830.10">
    <property type="entry name" value="Metalloenzyme, LuxS/M16 peptidase-like"/>
    <property type="match status" value="2"/>
</dbReference>
<organism evidence="9 10">
    <name type="scientific">Criibacterium bergeronii</name>
    <dbReference type="NCBI Taxonomy" id="1871336"/>
    <lineage>
        <taxon>Bacteria</taxon>
        <taxon>Bacillati</taxon>
        <taxon>Bacillota</taxon>
        <taxon>Clostridia</taxon>
        <taxon>Peptostreptococcales</taxon>
        <taxon>Filifactoraceae</taxon>
        <taxon>Criibacterium</taxon>
    </lineage>
</organism>
<feature type="domain" description="Peptidase M16 C-terminal" evidence="8">
    <location>
        <begin position="181"/>
        <end position="362"/>
    </location>
</feature>
<evidence type="ECO:0000259" key="7">
    <source>
        <dbReference type="Pfam" id="PF00675"/>
    </source>
</evidence>
<protein>
    <submittedName>
        <fullName evidence="9">Insulinase family protein</fullName>
    </submittedName>
</protein>
<keyword evidence="6" id="KW-0482">Metalloprotease</keyword>
<dbReference type="GO" id="GO:0046872">
    <property type="term" value="F:metal ion binding"/>
    <property type="evidence" value="ECO:0007669"/>
    <property type="project" value="UniProtKB-KW"/>
</dbReference>
<dbReference type="InterPro" id="IPR050626">
    <property type="entry name" value="Peptidase_M16"/>
</dbReference>
<proteinExistence type="inferred from homology"/>
<dbReference type="PANTHER" id="PTHR43690">
    <property type="entry name" value="NARDILYSIN"/>
    <property type="match status" value="1"/>
</dbReference>
<dbReference type="Proteomes" id="UP000093352">
    <property type="component" value="Unassembled WGS sequence"/>
</dbReference>
<evidence type="ECO:0000256" key="1">
    <source>
        <dbReference type="ARBA" id="ARBA00007261"/>
    </source>
</evidence>
<evidence type="ECO:0000256" key="3">
    <source>
        <dbReference type="ARBA" id="ARBA00022723"/>
    </source>
</evidence>
<dbReference type="Pfam" id="PF05193">
    <property type="entry name" value="Peptidase_M16_C"/>
    <property type="match status" value="1"/>
</dbReference>
<dbReference type="InterPro" id="IPR007863">
    <property type="entry name" value="Peptidase_M16_C"/>
</dbReference>
<keyword evidence="3" id="KW-0479">Metal-binding</keyword>
<dbReference type="RefSeq" id="WP_068912931.1">
    <property type="nucleotide sequence ID" value="NZ_MBEW02000019.1"/>
</dbReference>
<evidence type="ECO:0000256" key="4">
    <source>
        <dbReference type="ARBA" id="ARBA00022801"/>
    </source>
</evidence>
<dbReference type="EMBL" id="MBEW02000019">
    <property type="protein sequence ID" value="RDY20824.1"/>
    <property type="molecule type" value="Genomic_DNA"/>
</dbReference>
<dbReference type="Pfam" id="PF00675">
    <property type="entry name" value="Peptidase_M16"/>
    <property type="match status" value="1"/>
</dbReference>
<evidence type="ECO:0000313" key="10">
    <source>
        <dbReference type="Proteomes" id="UP000093352"/>
    </source>
</evidence>
<name>A0A371IK41_9FIRM</name>